<protein>
    <submittedName>
        <fullName evidence="4">Response regulator</fullName>
    </submittedName>
</protein>
<dbReference type="InterPro" id="IPR041657">
    <property type="entry name" value="HTH_17"/>
</dbReference>
<evidence type="ECO:0000313" key="4">
    <source>
        <dbReference type="EMBL" id="MBD8527201.1"/>
    </source>
</evidence>
<feature type="modified residue" description="4-aspartylphosphate" evidence="2">
    <location>
        <position position="136"/>
    </location>
</feature>
<dbReference type="Gene3D" id="3.40.50.2300">
    <property type="match status" value="1"/>
</dbReference>
<evidence type="ECO:0000259" key="3">
    <source>
        <dbReference type="PROSITE" id="PS50110"/>
    </source>
</evidence>
<dbReference type="SUPFAM" id="SSF46955">
    <property type="entry name" value="Putative DNA-binding domain"/>
    <property type="match status" value="1"/>
</dbReference>
<dbReference type="InterPro" id="IPR001789">
    <property type="entry name" value="Sig_transdc_resp-reg_receiver"/>
</dbReference>
<feature type="domain" description="Response regulatory" evidence="3">
    <location>
        <begin position="85"/>
        <end position="203"/>
    </location>
</feature>
<evidence type="ECO:0000313" key="5">
    <source>
        <dbReference type="Proteomes" id="UP000613768"/>
    </source>
</evidence>
<dbReference type="PROSITE" id="PS50110">
    <property type="entry name" value="RESPONSE_REGULATORY"/>
    <property type="match status" value="1"/>
</dbReference>
<accession>A0AAW3ZSN9</accession>
<dbReference type="SMART" id="SM00448">
    <property type="entry name" value="REC"/>
    <property type="match status" value="1"/>
</dbReference>
<comment type="caution">
    <text evidence="4">The sequence shown here is derived from an EMBL/GenBank/DDBJ whole genome shotgun (WGS) entry which is preliminary data.</text>
</comment>
<dbReference type="NCBIfam" id="TIGR01764">
    <property type="entry name" value="excise"/>
    <property type="match status" value="1"/>
</dbReference>
<name>A0AAW3ZSN9_9GAMM</name>
<dbReference type="SUPFAM" id="SSF52172">
    <property type="entry name" value="CheY-like"/>
    <property type="match status" value="1"/>
</dbReference>
<dbReference type="InterPro" id="IPR050595">
    <property type="entry name" value="Bact_response_regulator"/>
</dbReference>
<dbReference type="RefSeq" id="WP_192030621.1">
    <property type="nucleotide sequence ID" value="NZ_JACYTR010000043.1"/>
</dbReference>
<keyword evidence="5" id="KW-1185">Reference proteome</keyword>
<dbReference type="InterPro" id="IPR011006">
    <property type="entry name" value="CheY-like_superfamily"/>
</dbReference>
<dbReference type="AlphaFoldDB" id="A0AAW3ZSN9"/>
<reference evidence="4 5" key="1">
    <citation type="submission" date="2020-09" db="EMBL/GenBank/DDBJ databases">
        <title>Pseudoxanthomonas sp. CAU 1598 isolated from sand of Yaerae Beach.</title>
        <authorList>
            <person name="Kim W."/>
        </authorList>
    </citation>
    <scope>NUCLEOTIDE SEQUENCE [LARGE SCALE GENOMIC DNA]</scope>
    <source>
        <strain evidence="4 5">CAU 1598</strain>
    </source>
</reference>
<dbReference type="GO" id="GO:0000160">
    <property type="term" value="P:phosphorelay signal transduction system"/>
    <property type="evidence" value="ECO:0007669"/>
    <property type="project" value="InterPro"/>
</dbReference>
<dbReference type="GO" id="GO:0003677">
    <property type="term" value="F:DNA binding"/>
    <property type="evidence" value="ECO:0007669"/>
    <property type="project" value="InterPro"/>
</dbReference>
<sequence>MKKRRADSYSTLEVARLLSVTVQTVQRWVDAGHLQAWRTVGGHRRIDANSLQQFRQASGELALSHPELSHKVTAEEVLEPVAEPRVVVADDDEADRELIGYLLHRLRPNWQVEFAENGFAALLAIGRHRPDVLITDIVMPYLNGPAMLRTLMADPEHSSMAILAVSSHSAEEIRELGGLPAGVAFIGKPLSREALNEFLNKAISRATSTEAAV</sequence>
<dbReference type="PANTHER" id="PTHR44591:SF23">
    <property type="entry name" value="CHEY SUBFAMILY"/>
    <property type="match status" value="1"/>
</dbReference>
<dbReference type="EMBL" id="JACYTR010000043">
    <property type="protein sequence ID" value="MBD8527201.1"/>
    <property type="molecule type" value="Genomic_DNA"/>
</dbReference>
<dbReference type="Gene3D" id="1.10.1660.10">
    <property type="match status" value="1"/>
</dbReference>
<dbReference type="CDD" id="cd04762">
    <property type="entry name" value="HTH_MerR-trunc"/>
    <property type="match status" value="1"/>
</dbReference>
<evidence type="ECO:0000256" key="1">
    <source>
        <dbReference type="ARBA" id="ARBA00022553"/>
    </source>
</evidence>
<proteinExistence type="predicted"/>
<gene>
    <name evidence="4" type="ORF">IFO71_15770</name>
</gene>
<dbReference type="Proteomes" id="UP000613768">
    <property type="component" value="Unassembled WGS sequence"/>
</dbReference>
<evidence type="ECO:0000256" key="2">
    <source>
        <dbReference type="PROSITE-ProRule" id="PRU00169"/>
    </source>
</evidence>
<dbReference type="PANTHER" id="PTHR44591">
    <property type="entry name" value="STRESS RESPONSE REGULATOR PROTEIN 1"/>
    <property type="match status" value="1"/>
</dbReference>
<organism evidence="4 5">
    <name type="scientific">Pseudomarimonas arenosa</name>
    <dbReference type="NCBI Taxonomy" id="2774145"/>
    <lineage>
        <taxon>Bacteria</taxon>
        <taxon>Pseudomonadati</taxon>
        <taxon>Pseudomonadota</taxon>
        <taxon>Gammaproteobacteria</taxon>
        <taxon>Lysobacterales</taxon>
        <taxon>Lysobacteraceae</taxon>
        <taxon>Pseudomarimonas</taxon>
    </lineage>
</organism>
<dbReference type="Pfam" id="PF00072">
    <property type="entry name" value="Response_reg"/>
    <property type="match status" value="1"/>
</dbReference>
<dbReference type="InterPro" id="IPR009061">
    <property type="entry name" value="DNA-bd_dom_put_sf"/>
</dbReference>
<dbReference type="Pfam" id="PF12728">
    <property type="entry name" value="HTH_17"/>
    <property type="match status" value="1"/>
</dbReference>
<keyword evidence="1 2" id="KW-0597">Phosphoprotein</keyword>
<dbReference type="InterPro" id="IPR010093">
    <property type="entry name" value="SinI_DNA-bd"/>
</dbReference>